<accession>A0ABU2LFT0</accession>
<keyword evidence="3" id="KW-1185">Reference proteome</keyword>
<proteinExistence type="predicted"/>
<evidence type="ECO:0000259" key="1">
    <source>
        <dbReference type="Pfam" id="PF07812"/>
    </source>
</evidence>
<evidence type="ECO:0000313" key="2">
    <source>
        <dbReference type="EMBL" id="MDT0310444.1"/>
    </source>
</evidence>
<dbReference type="Proteomes" id="UP001183388">
    <property type="component" value="Unassembled WGS sequence"/>
</dbReference>
<dbReference type="Pfam" id="PF07812">
    <property type="entry name" value="TfuA"/>
    <property type="match status" value="1"/>
</dbReference>
<organism evidence="2 3">
    <name type="scientific">Streptomyces boetiae</name>
    <dbReference type="NCBI Taxonomy" id="3075541"/>
    <lineage>
        <taxon>Bacteria</taxon>
        <taxon>Bacillati</taxon>
        <taxon>Actinomycetota</taxon>
        <taxon>Actinomycetes</taxon>
        <taxon>Kitasatosporales</taxon>
        <taxon>Streptomycetaceae</taxon>
        <taxon>Streptomyces</taxon>
    </lineage>
</organism>
<comment type="caution">
    <text evidence="2">The sequence shown here is derived from an EMBL/GenBank/DDBJ whole genome shotgun (WGS) entry which is preliminary data.</text>
</comment>
<reference evidence="3" key="1">
    <citation type="submission" date="2023-07" db="EMBL/GenBank/DDBJ databases">
        <title>30 novel species of actinomycetes from the DSMZ collection.</title>
        <authorList>
            <person name="Nouioui I."/>
        </authorList>
    </citation>
    <scope>NUCLEOTIDE SEQUENCE [LARGE SCALE GENOMIC DNA]</scope>
    <source>
        <strain evidence="3">DSM 44917</strain>
    </source>
</reference>
<name>A0ABU2LFT0_9ACTN</name>
<dbReference type="RefSeq" id="WP_311633412.1">
    <property type="nucleotide sequence ID" value="NZ_JAVREN010000072.1"/>
</dbReference>
<evidence type="ECO:0000313" key="3">
    <source>
        <dbReference type="Proteomes" id="UP001183388"/>
    </source>
</evidence>
<protein>
    <submittedName>
        <fullName evidence="2">TfuA-like protein</fullName>
    </submittedName>
</protein>
<gene>
    <name evidence="2" type="ORF">RM780_26360</name>
</gene>
<dbReference type="InterPro" id="IPR012924">
    <property type="entry name" value="TfuA_core"/>
</dbReference>
<sequence length="446" mass="49571">MTVHVYVGPTVEAGTVRDILPRAELHPPIRHGDLLCLRTTPSDIVLVIDGLFLHAPPVRHKEILRVLARGTRVVGASSMGALRAAELDRFGMLGVGTVFEMYRTGGVTADDEVAVTHDDGEGFTQYSDALVNMRHAVKAATAEGVVTGAVGAAIISVARDMPFSVRSWPNVQREAAGNERLTLAILAIREFLSSRPEHANIKRTDAIVAAHTVRAMEKTSGESPSWAEHPSWQTVHLSTWASRYAAGDGRAARTLGAFRYQQIYDQGFPDRWRDWVLRSCSDIFSDTRVPQEAADYWLTPDERRALDDGERQRRLLVRSYRIRTDFRPPFGPITGDFLAQPVDAAALARVDECQRIEQQLTKAAGRALRPLRAALVLEHVAEVWHLPPQDYPALEAHARDRAFLGIDEAVDAARPFLLGHLHRSGAVRSRPGERIDQRQHGQREDR</sequence>
<dbReference type="EMBL" id="JAVREN010000072">
    <property type="protein sequence ID" value="MDT0310444.1"/>
    <property type="molecule type" value="Genomic_DNA"/>
</dbReference>
<feature type="domain" description="TfuA-like core" evidence="1">
    <location>
        <begin position="49"/>
        <end position="167"/>
    </location>
</feature>